<accession>A0ABQ5URM3</accession>
<dbReference type="EMBL" id="BSNI01000002">
    <property type="protein sequence ID" value="GLQ17925.1"/>
    <property type="molecule type" value="Genomic_DNA"/>
</dbReference>
<keyword evidence="3" id="KW-1185">Reference proteome</keyword>
<protein>
    <recommendedName>
        <fullName evidence="1">Chromosomal replication initiator DnaA C-terminal domain-containing protein</fullName>
    </recommendedName>
</protein>
<dbReference type="Pfam" id="PF08299">
    <property type="entry name" value="Bac_DnaA_C"/>
    <property type="match status" value="1"/>
</dbReference>
<name>A0ABQ5URM3_9HYPH</name>
<proteinExistence type="predicted"/>
<evidence type="ECO:0000313" key="2">
    <source>
        <dbReference type="EMBL" id="GLQ17925.1"/>
    </source>
</evidence>
<gene>
    <name evidence="2" type="ORF">GCM10007879_21740</name>
</gene>
<evidence type="ECO:0000259" key="1">
    <source>
        <dbReference type="SMART" id="SM00760"/>
    </source>
</evidence>
<dbReference type="SMART" id="SM00760">
    <property type="entry name" value="Bac_DnaA_C"/>
    <property type="match status" value="1"/>
</dbReference>
<dbReference type="Gene3D" id="1.10.1750.10">
    <property type="match status" value="1"/>
</dbReference>
<reference evidence="2" key="2">
    <citation type="submission" date="2023-01" db="EMBL/GenBank/DDBJ databases">
        <title>Draft genome sequence of Maritalea porphyrae strain NBRC 107169.</title>
        <authorList>
            <person name="Sun Q."/>
            <person name="Mori K."/>
        </authorList>
    </citation>
    <scope>NUCLEOTIDE SEQUENCE</scope>
    <source>
        <strain evidence="2">NBRC 107169</strain>
    </source>
</reference>
<dbReference type="RefSeq" id="WP_379863377.1">
    <property type="nucleotide sequence ID" value="NZ_JBHMDU010000002.1"/>
</dbReference>
<sequence length="141" mass="15984">MKAFITMHTLKSKSQEIRSIRSSIFRTRLTTKNREELTLAVNLVAAIQGVSPDEILNHSSRQAHIALARQLAMYMTHVALGNTLTKTGQLFRRDRTTVSHACARIEDMRDDPEFDHALTALEYVLNFAADNHCYNNKQAAQ</sequence>
<reference evidence="2" key="1">
    <citation type="journal article" date="2014" name="Int. J. Syst. Evol. Microbiol.">
        <title>Complete genome of a new Firmicutes species belonging to the dominant human colonic microbiota ('Ruminococcus bicirculans') reveals two chromosomes and a selective capacity to utilize plant glucans.</title>
        <authorList>
            <consortium name="NISC Comparative Sequencing Program"/>
            <person name="Wegmann U."/>
            <person name="Louis P."/>
            <person name="Goesmann A."/>
            <person name="Henrissat B."/>
            <person name="Duncan S.H."/>
            <person name="Flint H.J."/>
        </authorList>
    </citation>
    <scope>NUCLEOTIDE SEQUENCE</scope>
    <source>
        <strain evidence="2">NBRC 107169</strain>
    </source>
</reference>
<comment type="caution">
    <text evidence="2">The sequence shown here is derived from an EMBL/GenBank/DDBJ whole genome shotgun (WGS) entry which is preliminary data.</text>
</comment>
<feature type="domain" description="Chromosomal replication initiator DnaA C-terminal" evidence="1">
    <location>
        <begin position="36"/>
        <end position="105"/>
    </location>
</feature>
<dbReference type="InterPro" id="IPR013159">
    <property type="entry name" value="DnaA_C"/>
</dbReference>
<evidence type="ECO:0000313" key="3">
    <source>
        <dbReference type="Proteomes" id="UP001161405"/>
    </source>
</evidence>
<dbReference type="SUPFAM" id="SSF48295">
    <property type="entry name" value="TrpR-like"/>
    <property type="match status" value="1"/>
</dbReference>
<dbReference type="Proteomes" id="UP001161405">
    <property type="component" value="Unassembled WGS sequence"/>
</dbReference>
<dbReference type="InterPro" id="IPR010921">
    <property type="entry name" value="Trp_repressor/repl_initiator"/>
</dbReference>
<dbReference type="CDD" id="cd06571">
    <property type="entry name" value="Bac_DnaA_C"/>
    <property type="match status" value="1"/>
</dbReference>
<organism evidence="2 3">
    <name type="scientific">Maritalea porphyrae</name>
    <dbReference type="NCBI Taxonomy" id="880732"/>
    <lineage>
        <taxon>Bacteria</taxon>
        <taxon>Pseudomonadati</taxon>
        <taxon>Pseudomonadota</taxon>
        <taxon>Alphaproteobacteria</taxon>
        <taxon>Hyphomicrobiales</taxon>
        <taxon>Devosiaceae</taxon>
        <taxon>Maritalea</taxon>
    </lineage>
</organism>